<sequence length="317" mass="34945">MAQPAALQPSQLALVINDDEPNSVEIGELYRAARGIPERNVVHVRIPNRPRKLDADQFARLKQEIDSKLGADVEAVLMVWTAPYAVECNGITAAYTLGFDPDQCSKTCGPGHQSPFFNAGPGVRPSERQLRLSMLLPTDSVEQARSLIERGKASGFRVPTAGAYFLVTSETARNSRARFFPPSGTVPQRKLTIHTLREEAIEGKRDVMFYQTGKARVDKLDTLRFLPGALADHLTSFGGDLLGDGQMSSLRWLEAGATASYGTVSEPCNFWQKFPNPNLLLRHYLNGASAIETYWRSVAWPAQGVFIGEPLAAPYRR</sequence>
<dbReference type="InterPro" id="IPR022265">
    <property type="entry name" value="CHP03790"/>
</dbReference>
<gene>
    <name evidence="1" type="ORF">PX653_13195</name>
</gene>
<organism evidence="1 2">
    <name type="scientific">Pseudoduganella chitinolytica</name>
    <dbReference type="NCBI Taxonomy" id="34070"/>
    <lineage>
        <taxon>Bacteria</taxon>
        <taxon>Pseudomonadati</taxon>
        <taxon>Pseudomonadota</taxon>
        <taxon>Betaproteobacteria</taxon>
        <taxon>Burkholderiales</taxon>
        <taxon>Oxalobacteraceae</taxon>
        <taxon>Telluria group</taxon>
        <taxon>Pseudoduganella</taxon>
    </lineage>
</organism>
<evidence type="ECO:0000313" key="2">
    <source>
        <dbReference type="Proteomes" id="UP001216510"/>
    </source>
</evidence>
<dbReference type="Proteomes" id="UP001216510">
    <property type="component" value="Chromosome"/>
</dbReference>
<dbReference type="NCBIfam" id="TIGR03790">
    <property type="entry name" value="TIGR03790 family protein"/>
    <property type="match status" value="1"/>
</dbReference>
<protein>
    <submittedName>
        <fullName evidence="1">TIGR03790 family protein</fullName>
    </submittedName>
</protein>
<name>A0ABY8BIY7_9BURK</name>
<keyword evidence="2" id="KW-1185">Reference proteome</keyword>
<evidence type="ECO:0000313" key="1">
    <source>
        <dbReference type="EMBL" id="WEF35927.1"/>
    </source>
</evidence>
<accession>A0ABY8BIY7</accession>
<dbReference type="EMBL" id="CP119083">
    <property type="protein sequence ID" value="WEF35927.1"/>
    <property type="molecule type" value="Genomic_DNA"/>
</dbReference>
<reference evidence="1 2" key="1">
    <citation type="submission" date="2023-02" db="EMBL/GenBank/DDBJ databases">
        <title>Gemone sequence of Telluria chitinolytica ACM 3522T.</title>
        <authorList>
            <person name="Frediansyah A."/>
            <person name="Miess H."/>
            <person name="Gross H."/>
        </authorList>
    </citation>
    <scope>NUCLEOTIDE SEQUENCE [LARGE SCALE GENOMIC DNA]</scope>
    <source>
        <strain evidence="1 2">ACM 3522</strain>
    </source>
</reference>
<proteinExistence type="predicted"/>